<protein>
    <submittedName>
        <fullName evidence="1">Uncharacterized protein</fullName>
    </submittedName>
</protein>
<dbReference type="EMBL" id="CP000690">
    <property type="protein sequence ID" value="ABQ28967.1"/>
    <property type="molecule type" value="Genomic_DNA"/>
</dbReference>
<proteinExistence type="predicted"/>
<dbReference type="AlphaFoldDB" id="A5FTN5"/>
<evidence type="ECO:0000313" key="2">
    <source>
        <dbReference type="Proteomes" id="UP000000245"/>
    </source>
</evidence>
<dbReference type="HOGENOM" id="CLU_2598019_0_0_5"/>
<dbReference type="RefSeq" id="WP_011930687.1">
    <property type="nucleotide sequence ID" value="NC_009468.1"/>
</dbReference>
<accession>A5FTN5</accession>
<evidence type="ECO:0000313" key="1">
    <source>
        <dbReference type="EMBL" id="ABQ28967.1"/>
    </source>
</evidence>
<gene>
    <name evidence="1" type="ordered locus">Acry_3356</name>
</gene>
<keyword evidence="2" id="KW-1185">Reference proteome</keyword>
<dbReference type="KEGG" id="acr:Acry_3356"/>
<name>A5FTN5_ACICJ</name>
<reference evidence="1 2" key="1">
    <citation type="submission" date="2007-05" db="EMBL/GenBank/DDBJ databases">
        <title>Complete sequence of plasmid2 pACRY02 of Acidiphilium cryptum JF-5.</title>
        <authorList>
            <consortium name="US DOE Joint Genome Institute"/>
            <person name="Copeland A."/>
            <person name="Lucas S."/>
            <person name="Lapidus A."/>
            <person name="Barry K."/>
            <person name="Detter J.C."/>
            <person name="Glavina del Rio T."/>
            <person name="Hammon N."/>
            <person name="Israni S."/>
            <person name="Dalin E."/>
            <person name="Tice H."/>
            <person name="Pitluck S."/>
            <person name="Sims D."/>
            <person name="Brettin T."/>
            <person name="Bruce D."/>
            <person name="Han C."/>
            <person name="Schmutz J."/>
            <person name="Larimer F."/>
            <person name="Land M."/>
            <person name="Hauser L."/>
            <person name="Kyrpides N."/>
            <person name="Kim E."/>
            <person name="Magnuson T."/>
            <person name="Richardson P."/>
        </authorList>
    </citation>
    <scope>NUCLEOTIDE SEQUENCE [LARGE SCALE GENOMIC DNA]</scope>
    <source>
        <strain evidence="1 2">JF-5</strain>
        <plasmid evidence="2">Plasmid pACRY02</plasmid>
    </source>
</reference>
<dbReference type="Proteomes" id="UP000000245">
    <property type="component" value="Plasmid pACRY02"/>
</dbReference>
<organism evidence="1 2">
    <name type="scientific">Acidiphilium cryptum (strain JF-5)</name>
    <dbReference type="NCBI Taxonomy" id="349163"/>
    <lineage>
        <taxon>Bacteria</taxon>
        <taxon>Pseudomonadati</taxon>
        <taxon>Pseudomonadota</taxon>
        <taxon>Alphaproteobacteria</taxon>
        <taxon>Acetobacterales</taxon>
        <taxon>Acidocellaceae</taxon>
        <taxon>Acidiphilium</taxon>
    </lineage>
</organism>
<geneLocation type="plasmid" evidence="1 2">
    <name>pACRY02</name>
</geneLocation>
<keyword evidence="1" id="KW-0614">Plasmid</keyword>
<sequence length="79" mass="8839">MLQFELRAFPNEAMGPEDRTFVQAPSDQAIRARAGRLAVRINGPVDIARAGGADWNDRYLTTANPSEYHAAGYRFERLT</sequence>